<dbReference type="InterPro" id="IPR028427">
    <property type="entry name" value="Met_Sox_Rdtase_MsrB"/>
</dbReference>
<dbReference type="InterPro" id="IPR002579">
    <property type="entry name" value="Met_Sox_Rdtase_MsrB_dom"/>
</dbReference>
<evidence type="ECO:0000259" key="6">
    <source>
        <dbReference type="PROSITE" id="PS51790"/>
    </source>
</evidence>
<dbReference type="Gene3D" id="2.170.150.20">
    <property type="entry name" value="Peptide methionine sulfoxide reductase"/>
    <property type="match status" value="1"/>
</dbReference>
<dbReference type="GO" id="GO:0006979">
    <property type="term" value="P:response to oxidative stress"/>
    <property type="evidence" value="ECO:0007669"/>
    <property type="project" value="InterPro"/>
</dbReference>
<feature type="domain" description="MsrB" evidence="6">
    <location>
        <begin position="11"/>
        <end position="136"/>
    </location>
</feature>
<evidence type="ECO:0000256" key="4">
    <source>
        <dbReference type="ARBA" id="ARBA00023002"/>
    </source>
</evidence>
<reference evidence="7 8" key="1">
    <citation type="journal article" date="2023" name="Life. Sci Alliance">
        <title>Evolutionary insights into 3D genome organization and epigenetic landscape of Vigna mungo.</title>
        <authorList>
            <person name="Junaid A."/>
            <person name="Singh B."/>
            <person name="Bhatia S."/>
        </authorList>
    </citation>
    <scope>NUCLEOTIDE SEQUENCE [LARGE SCALE GENOMIC DNA]</scope>
    <source>
        <strain evidence="7">Urdbean</strain>
    </source>
</reference>
<dbReference type="GO" id="GO:0030091">
    <property type="term" value="P:protein repair"/>
    <property type="evidence" value="ECO:0007669"/>
    <property type="project" value="InterPro"/>
</dbReference>
<evidence type="ECO:0000313" key="7">
    <source>
        <dbReference type="EMBL" id="WVY93203.1"/>
    </source>
</evidence>
<proteinExistence type="inferred from homology"/>
<gene>
    <name evidence="7" type="ORF">V8G54_032291</name>
</gene>
<evidence type="ECO:0000256" key="2">
    <source>
        <dbReference type="ARBA" id="ARBA00007174"/>
    </source>
</evidence>
<keyword evidence="5" id="KW-0676">Redox-active center</keyword>
<dbReference type="EMBL" id="CP144691">
    <property type="protein sequence ID" value="WVY93203.1"/>
    <property type="molecule type" value="Genomic_DNA"/>
</dbReference>
<name>A0AAQ3MLW9_VIGMU</name>
<evidence type="ECO:0000256" key="3">
    <source>
        <dbReference type="ARBA" id="ARBA00022982"/>
    </source>
</evidence>
<keyword evidence="8" id="KW-1185">Reference proteome</keyword>
<dbReference type="Pfam" id="PF01641">
    <property type="entry name" value="SelR"/>
    <property type="match status" value="1"/>
</dbReference>
<accession>A0AAQ3MLW9</accession>
<evidence type="ECO:0000313" key="8">
    <source>
        <dbReference type="Proteomes" id="UP001374535"/>
    </source>
</evidence>
<organism evidence="7 8">
    <name type="scientific">Vigna mungo</name>
    <name type="common">Black gram</name>
    <name type="synonym">Phaseolus mungo</name>
    <dbReference type="NCBI Taxonomy" id="3915"/>
    <lineage>
        <taxon>Eukaryota</taxon>
        <taxon>Viridiplantae</taxon>
        <taxon>Streptophyta</taxon>
        <taxon>Embryophyta</taxon>
        <taxon>Tracheophyta</taxon>
        <taxon>Spermatophyta</taxon>
        <taxon>Magnoliopsida</taxon>
        <taxon>eudicotyledons</taxon>
        <taxon>Gunneridae</taxon>
        <taxon>Pentapetalae</taxon>
        <taxon>rosids</taxon>
        <taxon>fabids</taxon>
        <taxon>Fabales</taxon>
        <taxon>Fabaceae</taxon>
        <taxon>Papilionoideae</taxon>
        <taxon>50 kb inversion clade</taxon>
        <taxon>NPAAA clade</taxon>
        <taxon>indigoferoid/millettioid clade</taxon>
        <taxon>Phaseoleae</taxon>
        <taxon>Vigna</taxon>
    </lineage>
</organism>
<keyword evidence="3" id="KW-0813">Transport</keyword>
<keyword evidence="3" id="KW-0249">Electron transport</keyword>
<dbReference type="SUPFAM" id="SSF51316">
    <property type="entry name" value="Mss4-like"/>
    <property type="match status" value="1"/>
</dbReference>
<comment type="cofactor">
    <cofactor evidence="1">
        <name>Zn(2+)</name>
        <dbReference type="ChEBI" id="CHEBI:29105"/>
    </cofactor>
</comment>
<evidence type="ECO:0000256" key="1">
    <source>
        <dbReference type="ARBA" id="ARBA00001947"/>
    </source>
</evidence>
<dbReference type="AlphaFoldDB" id="A0AAQ3MLW9"/>
<dbReference type="GO" id="GO:0033743">
    <property type="term" value="F:peptide-methionine (R)-S-oxide reductase activity"/>
    <property type="evidence" value="ECO:0007669"/>
    <property type="project" value="InterPro"/>
</dbReference>
<keyword evidence="4" id="KW-0560">Oxidoreductase</keyword>
<dbReference type="InterPro" id="IPR011057">
    <property type="entry name" value="Mss4-like_sf"/>
</dbReference>
<evidence type="ECO:0000256" key="5">
    <source>
        <dbReference type="ARBA" id="ARBA00023284"/>
    </source>
</evidence>
<dbReference type="Proteomes" id="UP001374535">
    <property type="component" value="Chromosome 10"/>
</dbReference>
<protein>
    <recommendedName>
        <fullName evidence="6">MsrB domain-containing protein</fullName>
    </recommendedName>
</protein>
<dbReference type="PANTHER" id="PTHR46081:SF4">
    <property type="entry name" value="PEPTIDE METHIONINE SULFOXIDE REDUCTASE B5"/>
    <property type="match status" value="1"/>
</dbReference>
<dbReference type="PANTHER" id="PTHR46081">
    <property type="entry name" value="PEPTIDE METHIONINE SULFOXIDE REDUCTASE 2"/>
    <property type="match status" value="1"/>
</dbReference>
<dbReference type="PROSITE" id="PS51790">
    <property type="entry name" value="MSRB"/>
    <property type="match status" value="1"/>
</dbReference>
<sequence>MAAPNPVNKTEEEWKVILSPRTVSDPSQERNRNLCRKKGTGEYDKLYEEGVYNCAGCGTPLYKSSRKFDSGCGWPSFYEGFPGAINRSPDPDGRRTEITCAGCGGHLGHVTKGEGYKTPTDERHCVNSISVKFVPGNATTSI</sequence>
<comment type="similarity">
    <text evidence="2">Belongs to the MsrB Met sulfoxide reductase family.</text>
</comment>